<dbReference type="EMBL" id="JALBCA010000084">
    <property type="protein sequence ID" value="KAI2383780.1"/>
    <property type="molecule type" value="Genomic_DNA"/>
</dbReference>
<name>A0ACB8URT2_9EURO</name>
<organism evidence="1">
    <name type="scientific">Ophidiomyces ophidiicola</name>
    <dbReference type="NCBI Taxonomy" id="1387563"/>
    <lineage>
        <taxon>Eukaryota</taxon>
        <taxon>Fungi</taxon>
        <taxon>Dikarya</taxon>
        <taxon>Ascomycota</taxon>
        <taxon>Pezizomycotina</taxon>
        <taxon>Eurotiomycetes</taxon>
        <taxon>Eurotiomycetidae</taxon>
        <taxon>Onygenales</taxon>
        <taxon>Onygenaceae</taxon>
        <taxon>Ophidiomyces</taxon>
    </lineage>
</organism>
<evidence type="ECO:0000313" key="1">
    <source>
        <dbReference type="EMBL" id="KAI2383780.1"/>
    </source>
</evidence>
<proteinExistence type="predicted"/>
<accession>A0ACB8URT2</accession>
<sequence length="243" mass="27846">MAIEICRLTPEDIPGAIECVQRAFEDDPYFCWVFDPAKFSKERNYVSLRNRCLWGITNGLFYVARERLPGVKDDSGKEQPASYRVVGASMWLPPYPPGHSGTWNSRFQDWLLSLRQLMTNIQFQGHGGLQVHRYWIWKDSQTKATEKFWTDARGYYHCNLVAVLPEMHGKGIGKKLIKVVTDKADKEGMRCYLESSKAEPNIDIYKRMGFNPVGDLDCDDNGTVCKLYCMTRDPAPSTNNKAE</sequence>
<gene>
    <name evidence="1" type="ORF">LOY88_005062</name>
</gene>
<reference evidence="1" key="1">
    <citation type="journal article" date="2022" name="bioRxiv">
        <title>Population genetic analysis of Ophidiomyces ophidiicola, the causative agent of snake fungal disease, indicates recent introductions to the USA.</title>
        <authorList>
            <person name="Ladner J.T."/>
            <person name="Palmer J.M."/>
            <person name="Ettinger C.L."/>
            <person name="Stajich J.E."/>
            <person name="Farrell T.M."/>
            <person name="Glorioso B.M."/>
            <person name="Lawson B."/>
            <person name="Price S.J."/>
            <person name="Stengle A.G."/>
            <person name="Grear D.A."/>
            <person name="Lorch J.M."/>
        </authorList>
    </citation>
    <scope>NUCLEOTIDE SEQUENCE</scope>
    <source>
        <strain evidence="1">NWHC 24266-5</strain>
    </source>
</reference>
<comment type="caution">
    <text evidence="1">The sequence shown here is derived from an EMBL/GenBank/DDBJ whole genome shotgun (WGS) entry which is preliminary data.</text>
</comment>
<protein>
    <submittedName>
        <fullName evidence="1">Uncharacterized protein</fullName>
    </submittedName>
</protein>